<feature type="transmembrane region" description="Helical" evidence="1">
    <location>
        <begin position="180"/>
        <end position="196"/>
    </location>
</feature>
<evidence type="ECO:0000313" key="4">
    <source>
        <dbReference type="Proteomes" id="UP000000268"/>
    </source>
</evidence>
<sequence>MHAWYRPTFAPEHGALLVLFGSLLSGAALAQSWTHDTTWACVCAGCALQAEHPLIVQLKQRRSWKPRYLVWASIYGGSSLLVALYLARQSPILIWLYLCGAIALILDAIAVLNHQQKSIANELVMFAAICLSTLLTYGATAGTLTPQAWGLWILNTLFYASAIFTIKLRKTKTSNLKPSFIFLSIAILITLGLFYSEWLLPLTALTFTVALLKFAVVIWQRDWYTQCRFEHIARFETYFTVAYVCLVALTVLPPTLPSA</sequence>
<feature type="signal peptide" evidence="2">
    <location>
        <begin position="1"/>
        <end position="30"/>
    </location>
</feature>
<keyword evidence="2" id="KW-0732">Signal</keyword>
<dbReference type="EMBL" id="CP000828">
    <property type="protein sequence ID" value="ABW28943.1"/>
    <property type="molecule type" value="Genomic_DNA"/>
</dbReference>
<organism evidence="3 4">
    <name type="scientific">Acaryochloris marina (strain MBIC 11017)</name>
    <dbReference type="NCBI Taxonomy" id="329726"/>
    <lineage>
        <taxon>Bacteria</taxon>
        <taxon>Bacillati</taxon>
        <taxon>Cyanobacteriota</taxon>
        <taxon>Cyanophyceae</taxon>
        <taxon>Acaryochloridales</taxon>
        <taxon>Acaryochloridaceae</taxon>
        <taxon>Acaryochloris</taxon>
    </lineage>
</organism>
<reference evidence="3 4" key="1">
    <citation type="journal article" date="2008" name="Proc. Natl. Acad. Sci. U.S.A.">
        <title>Niche adaptation and genome expansion in the chlorophyll d-producing cyanobacterium Acaryochloris marina.</title>
        <authorList>
            <person name="Swingley W.D."/>
            <person name="Chen M."/>
            <person name="Cheung P.C."/>
            <person name="Conrad A.L."/>
            <person name="Dejesa L.C."/>
            <person name="Hao J."/>
            <person name="Honchak B.M."/>
            <person name="Karbach L.E."/>
            <person name="Kurdoglu A."/>
            <person name="Lahiri S."/>
            <person name="Mastrian S.D."/>
            <person name="Miyashita H."/>
            <person name="Page L."/>
            <person name="Ramakrishna P."/>
            <person name="Satoh S."/>
            <person name="Sattley W.M."/>
            <person name="Shimada Y."/>
            <person name="Taylor H.L."/>
            <person name="Tomo T."/>
            <person name="Tsuchiya T."/>
            <person name="Wang Z.T."/>
            <person name="Raymond J."/>
            <person name="Mimuro M."/>
            <person name="Blankenship R.E."/>
            <person name="Touchman J.W."/>
        </authorList>
    </citation>
    <scope>NUCLEOTIDE SEQUENCE [LARGE SCALE GENOMIC DNA]</scope>
    <source>
        <strain evidence="4">MBIC 11017</strain>
    </source>
</reference>
<dbReference type="KEGG" id="amr:AM1_3958"/>
<evidence type="ECO:0008006" key="5">
    <source>
        <dbReference type="Google" id="ProtNLM"/>
    </source>
</evidence>
<dbReference type="OrthoDB" id="509218at2"/>
<feature type="transmembrane region" description="Helical" evidence="1">
    <location>
        <begin position="202"/>
        <end position="220"/>
    </location>
</feature>
<gene>
    <name evidence="3" type="ordered locus">AM1_3958</name>
</gene>
<accession>B0C8C3</accession>
<feature type="transmembrane region" description="Helical" evidence="1">
    <location>
        <begin position="149"/>
        <end position="168"/>
    </location>
</feature>
<feature type="transmembrane region" description="Helical" evidence="1">
    <location>
        <begin position="68"/>
        <end position="86"/>
    </location>
</feature>
<evidence type="ECO:0000256" key="1">
    <source>
        <dbReference type="SAM" id="Phobius"/>
    </source>
</evidence>
<evidence type="ECO:0000313" key="3">
    <source>
        <dbReference type="EMBL" id="ABW28943.1"/>
    </source>
</evidence>
<dbReference type="HOGENOM" id="CLU_1004194_0_0_3"/>
<dbReference type="AlphaFoldDB" id="B0C8C3"/>
<protein>
    <recommendedName>
        <fullName evidence="5">YhhN-like protein</fullName>
    </recommendedName>
</protein>
<keyword evidence="4" id="KW-1185">Reference proteome</keyword>
<dbReference type="Proteomes" id="UP000000268">
    <property type="component" value="Chromosome"/>
</dbReference>
<keyword evidence="1" id="KW-0812">Transmembrane</keyword>
<dbReference type="Pfam" id="PF14256">
    <property type="entry name" value="YwiC"/>
    <property type="match status" value="1"/>
</dbReference>
<dbReference type="RefSeq" id="WP_012164299.1">
    <property type="nucleotide sequence ID" value="NC_009925.1"/>
</dbReference>
<proteinExistence type="predicted"/>
<keyword evidence="1" id="KW-0472">Membrane</keyword>
<keyword evidence="1" id="KW-1133">Transmembrane helix</keyword>
<feature type="transmembrane region" description="Helical" evidence="1">
    <location>
        <begin position="232"/>
        <end position="252"/>
    </location>
</feature>
<feature type="transmembrane region" description="Helical" evidence="1">
    <location>
        <begin position="119"/>
        <end position="137"/>
    </location>
</feature>
<name>B0C8C3_ACAM1</name>
<feature type="transmembrane region" description="Helical" evidence="1">
    <location>
        <begin position="92"/>
        <end position="112"/>
    </location>
</feature>
<dbReference type="InterPro" id="IPR025576">
    <property type="entry name" value="YwiC"/>
</dbReference>
<dbReference type="eggNOG" id="ENOG502Z9TK">
    <property type="taxonomic scope" value="Bacteria"/>
</dbReference>
<feature type="chain" id="PRO_5002748523" description="YhhN-like protein" evidence="2">
    <location>
        <begin position="31"/>
        <end position="259"/>
    </location>
</feature>
<evidence type="ECO:0000256" key="2">
    <source>
        <dbReference type="SAM" id="SignalP"/>
    </source>
</evidence>